<dbReference type="EMBL" id="BAAATL010000032">
    <property type="protein sequence ID" value="GAA2501985.1"/>
    <property type="molecule type" value="Genomic_DNA"/>
</dbReference>
<organism evidence="1 2">
    <name type="scientific">Streptomyces graminearus</name>
    <dbReference type="NCBI Taxonomy" id="284030"/>
    <lineage>
        <taxon>Bacteria</taxon>
        <taxon>Bacillati</taxon>
        <taxon>Actinomycetota</taxon>
        <taxon>Actinomycetes</taxon>
        <taxon>Kitasatosporales</taxon>
        <taxon>Streptomycetaceae</taxon>
        <taxon>Streptomyces</taxon>
    </lineage>
</organism>
<sequence>MILEKRESDDFEACSLNRFPHSAWEGIDWEAVAFVNQEFTSGEREAAEVMRGWLSRLTSPESLWVIFWGNAVVPTVALPGEPVKRHAEEILYTSADIWLFSVDDQFLIEYTHDGRLTIARVPSG</sequence>
<proteinExistence type="predicted"/>
<dbReference type="RefSeq" id="WP_346076871.1">
    <property type="nucleotide sequence ID" value="NZ_BAAATL010000032.1"/>
</dbReference>
<name>A0ABP5ZR37_9ACTN</name>
<evidence type="ECO:0000313" key="2">
    <source>
        <dbReference type="Proteomes" id="UP001501721"/>
    </source>
</evidence>
<protein>
    <submittedName>
        <fullName evidence="1">Uncharacterized protein</fullName>
    </submittedName>
</protein>
<gene>
    <name evidence="1" type="ORF">GCM10010422_59220</name>
</gene>
<dbReference type="Pfam" id="PF24172">
    <property type="entry name" value="CdiI_ImmP"/>
    <property type="match status" value="1"/>
</dbReference>
<comment type="caution">
    <text evidence="1">The sequence shown here is derived from an EMBL/GenBank/DDBJ whole genome shotgun (WGS) entry which is preliminary data.</text>
</comment>
<evidence type="ECO:0000313" key="1">
    <source>
        <dbReference type="EMBL" id="GAA2501985.1"/>
    </source>
</evidence>
<dbReference type="Proteomes" id="UP001501721">
    <property type="component" value="Unassembled WGS sequence"/>
</dbReference>
<keyword evidence="2" id="KW-1185">Reference proteome</keyword>
<accession>A0ABP5ZR37</accession>
<reference evidence="2" key="1">
    <citation type="journal article" date="2019" name="Int. J. Syst. Evol. Microbiol.">
        <title>The Global Catalogue of Microorganisms (GCM) 10K type strain sequencing project: providing services to taxonomists for standard genome sequencing and annotation.</title>
        <authorList>
            <consortium name="The Broad Institute Genomics Platform"/>
            <consortium name="The Broad Institute Genome Sequencing Center for Infectious Disease"/>
            <person name="Wu L."/>
            <person name="Ma J."/>
        </authorList>
    </citation>
    <scope>NUCLEOTIDE SEQUENCE [LARGE SCALE GENOMIC DNA]</scope>
    <source>
        <strain evidence="2">JCM 6923</strain>
    </source>
</reference>
<dbReference type="InterPro" id="IPR049585">
    <property type="entry name" value="CdiI_EcoliA0-like"/>
</dbReference>